<reference evidence="1" key="1">
    <citation type="journal article" date="2009" name="Plant Mol. Biol.">
        <title>Insights into corn genes derived from large-scale cDNA sequencing.</title>
        <authorList>
            <person name="Alexandrov N.N."/>
            <person name="Brover V.V."/>
            <person name="Freidin S."/>
            <person name="Troukhan M.E."/>
            <person name="Tatarinova T.V."/>
            <person name="Zhang H."/>
            <person name="Swaller T.J."/>
            <person name="Lu Y.P."/>
            <person name="Bouck J."/>
            <person name="Flavell R.B."/>
            <person name="Feldmann K.A."/>
        </authorList>
    </citation>
    <scope>NUCLEOTIDE SEQUENCE</scope>
</reference>
<protein>
    <submittedName>
        <fullName evidence="1">Uncharacterized protein</fullName>
    </submittedName>
</protein>
<dbReference type="AlphaFoldDB" id="B6TTA8"/>
<evidence type="ECO:0000313" key="1">
    <source>
        <dbReference type="EMBL" id="ACG40341.1"/>
    </source>
</evidence>
<dbReference type="EMBL" id="EU968223">
    <property type="protein sequence ID" value="ACG40341.1"/>
    <property type="molecule type" value="mRNA"/>
</dbReference>
<sequence length="80" mass="8852">MRTIRSKSPRNSQEKPLSSSRLVEVVSIATTAQAKMKLWKETSRSSKTTTSSRCGLAATPSRLPVKATVIYVSFPHFDLL</sequence>
<organism evidence="1">
    <name type="scientific">Zea mays</name>
    <name type="common">Maize</name>
    <dbReference type="NCBI Taxonomy" id="4577"/>
    <lineage>
        <taxon>Eukaryota</taxon>
        <taxon>Viridiplantae</taxon>
        <taxon>Streptophyta</taxon>
        <taxon>Embryophyta</taxon>
        <taxon>Tracheophyta</taxon>
        <taxon>Spermatophyta</taxon>
        <taxon>Magnoliopsida</taxon>
        <taxon>Liliopsida</taxon>
        <taxon>Poales</taxon>
        <taxon>Poaceae</taxon>
        <taxon>PACMAD clade</taxon>
        <taxon>Panicoideae</taxon>
        <taxon>Andropogonodae</taxon>
        <taxon>Andropogoneae</taxon>
        <taxon>Tripsacinae</taxon>
        <taxon>Zea</taxon>
    </lineage>
</organism>
<accession>B6TTA8</accession>
<name>B6TTA8_MAIZE</name>
<dbReference type="ExpressionAtlas" id="B6TTA8">
    <property type="expression patterns" value="baseline and differential"/>
</dbReference>
<proteinExistence type="evidence at transcript level"/>